<feature type="domain" description="Methylated-DNA-[protein]-cysteine S-methyltransferase DNA binding" evidence="9">
    <location>
        <begin position="89"/>
        <end position="168"/>
    </location>
</feature>
<reference evidence="11" key="1">
    <citation type="submission" date="2016-10" db="EMBL/GenBank/DDBJ databases">
        <authorList>
            <person name="Varghese N."/>
            <person name="Submissions S."/>
        </authorList>
    </citation>
    <scope>NUCLEOTIDE SEQUENCE [LARGE SCALE GENOMIC DNA]</scope>
    <source>
        <strain evidence="11">DSM 24213</strain>
    </source>
</reference>
<proteinExistence type="inferred from homology"/>
<evidence type="ECO:0000256" key="1">
    <source>
        <dbReference type="ARBA" id="ARBA00001286"/>
    </source>
</evidence>
<dbReference type="NCBIfam" id="TIGR00589">
    <property type="entry name" value="ogt"/>
    <property type="match status" value="1"/>
</dbReference>
<evidence type="ECO:0000256" key="5">
    <source>
        <dbReference type="ARBA" id="ARBA00022679"/>
    </source>
</evidence>
<evidence type="ECO:0000313" key="11">
    <source>
        <dbReference type="Proteomes" id="UP000243629"/>
    </source>
</evidence>
<keyword evidence="6" id="KW-0227">DNA damage</keyword>
<dbReference type="CDD" id="cd06445">
    <property type="entry name" value="ATase"/>
    <property type="match status" value="1"/>
</dbReference>
<dbReference type="GO" id="GO:0006281">
    <property type="term" value="P:DNA repair"/>
    <property type="evidence" value="ECO:0007669"/>
    <property type="project" value="UniProtKB-KW"/>
</dbReference>
<dbReference type="InterPro" id="IPR036217">
    <property type="entry name" value="MethylDNA_cys_MeTrfase_DNAb"/>
</dbReference>
<evidence type="ECO:0000313" key="10">
    <source>
        <dbReference type="EMBL" id="SFM16461.1"/>
    </source>
</evidence>
<dbReference type="EC" id="2.1.1.63" evidence="3"/>
<comment type="catalytic activity">
    <reaction evidence="8">
        <text>a 6-O-methyl-2'-deoxyguanosine in DNA + L-cysteinyl-[protein] = S-methyl-L-cysteinyl-[protein] + a 2'-deoxyguanosine in DNA</text>
        <dbReference type="Rhea" id="RHEA:24000"/>
        <dbReference type="Rhea" id="RHEA-COMP:10131"/>
        <dbReference type="Rhea" id="RHEA-COMP:10132"/>
        <dbReference type="Rhea" id="RHEA-COMP:11367"/>
        <dbReference type="Rhea" id="RHEA-COMP:11368"/>
        <dbReference type="ChEBI" id="CHEBI:29950"/>
        <dbReference type="ChEBI" id="CHEBI:82612"/>
        <dbReference type="ChEBI" id="CHEBI:85445"/>
        <dbReference type="ChEBI" id="CHEBI:85448"/>
        <dbReference type="EC" id="2.1.1.63"/>
    </reaction>
</comment>
<dbReference type="EMBL" id="FOUI01000001">
    <property type="protein sequence ID" value="SFM16461.1"/>
    <property type="molecule type" value="Genomic_DNA"/>
</dbReference>
<keyword evidence="4 10" id="KW-0489">Methyltransferase</keyword>
<evidence type="ECO:0000256" key="2">
    <source>
        <dbReference type="ARBA" id="ARBA00008711"/>
    </source>
</evidence>
<dbReference type="PANTHER" id="PTHR10815">
    <property type="entry name" value="METHYLATED-DNA--PROTEIN-CYSTEINE METHYLTRANSFERASE"/>
    <property type="match status" value="1"/>
</dbReference>
<evidence type="ECO:0000256" key="3">
    <source>
        <dbReference type="ARBA" id="ARBA00011918"/>
    </source>
</evidence>
<keyword evidence="11" id="KW-1185">Reference proteome</keyword>
<dbReference type="GO" id="GO:0003908">
    <property type="term" value="F:methylated-DNA-[protein]-cysteine S-methyltransferase activity"/>
    <property type="evidence" value="ECO:0007669"/>
    <property type="project" value="UniProtKB-EC"/>
</dbReference>
<sequence>MSICHLQVSCQPCRLGWLLIAADQQGLRALLPGDDPQALREDLHQRFPKAELQPAGPDLEECLANICHWLEKPCGEIPASLPLAPTGTAFQQRVWQALRNIRAGQHCSYRDVAHAVGQPTASRAVARACAANPLALLIPCHRVLRSDGGISGYRWGVERKRALLAEEQQLNA</sequence>
<dbReference type="InterPro" id="IPR036631">
    <property type="entry name" value="MGMT_N_sf"/>
</dbReference>
<keyword evidence="5 10" id="KW-0808">Transferase</keyword>
<dbReference type="SUPFAM" id="SSF46767">
    <property type="entry name" value="Methylated DNA-protein cysteine methyltransferase, C-terminal domain"/>
    <property type="match status" value="1"/>
</dbReference>
<name>A0A1I4NLY3_9GAMM</name>
<dbReference type="FunFam" id="1.10.10.10:FF:000214">
    <property type="entry name" value="Methylated-DNA--protein-cysteine methyltransferase"/>
    <property type="match status" value="1"/>
</dbReference>
<dbReference type="GO" id="GO:0032259">
    <property type="term" value="P:methylation"/>
    <property type="evidence" value="ECO:0007669"/>
    <property type="project" value="UniProtKB-KW"/>
</dbReference>
<evidence type="ECO:0000256" key="7">
    <source>
        <dbReference type="ARBA" id="ARBA00023204"/>
    </source>
</evidence>
<dbReference type="AlphaFoldDB" id="A0A1I4NLY3"/>
<dbReference type="Pfam" id="PF01035">
    <property type="entry name" value="DNA_binding_1"/>
    <property type="match status" value="1"/>
</dbReference>
<comment type="catalytic activity">
    <reaction evidence="1">
        <text>a 4-O-methyl-thymidine in DNA + L-cysteinyl-[protein] = a thymidine in DNA + S-methyl-L-cysteinyl-[protein]</text>
        <dbReference type="Rhea" id="RHEA:53428"/>
        <dbReference type="Rhea" id="RHEA-COMP:10131"/>
        <dbReference type="Rhea" id="RHEA-COMP:10132"/>
        <dbReference type="Rhea" id="RHEA-COMP:13555"/>
        <dbReference type="Rhea" id="RHEA-COMP:13556"/>
        <dbReference type="ChEBI" id="CHEBI:29950"/>
        <dbReference type="ChEBI" id="CHEBI:82612"/>
        <dbReference type="ChEBI" id="CHEBI:137386"/>
        <dbReference type="ChEBI" id="CHEBI:137387"/>
        <dbReference type="EC" id="2.1.1.63"/>
    </reaction>
</comment>
<dbReference type="Gene3D" id="3.30.160.70">
    <property type="entry name" value="Methylated DNA-protein cysteine methyltransferase domain"/>
    <property type="match status" value="1"/>
</dbReference>
<evidence type="ECO:0000259" key="9">
    <source>
        <dbReference type="Pfam" id="PF01035"/>
    </source>
</evidence>
<dbReference type="Proteomes" id="UP000243629">
    <property type="component" value="Unassembled WGS sequence"/>
</dbReference>
<dbReference type="RefSeq" id="WP_093471940.1">
    <property type="nucleotide sequence ID" value="NZ_FOUI01000001.1"/>
</dbReference>
<comment type="similarity">
    <text evidence="2">Belongs to the MGMT family.</text>
</comment>
<accession>A0A1I4NLY3</accession>
<dbReference type="InterPro" id="IPR036388">
    <property type="entry name" value="WH-like_DNA-bd_sf"/>
</dbReference>
<dbReference type="PANTHER" id="PTHR10815:SF14">
    <property type="entry name" value="BIFUNCTIONAL TRANSCRIPTIONAL ACTIVATOR_DNA REPAIR ENZYME ADA"/>
    <property type="match status" value="1"/>
</dbReference>
<dbReference type="SUPFAM" id="SSF53155">
    <property type="entry name" value="Methylated DNA-protein cysteine methyltransferase domain"/>
    <property type="match status" value="1"/>
</dbReference>
<dbReference type="PROSITE" id="PS00374">
    <property type="entry name" value="MGMT"/>
    <property type="match status" value="1"/>
</dbReference>
<dbReference type="STRING" id="1720063.SAMN05216217_101410"/>
<evidence type="ECO:0000256" key="4">
    <source>
        <dbReference type="ARBA" id="ARBA00022603"/>
    </source>
</evidence>
<dbReference type="OrthoDB" id="9802228at2"/>
<protein>
    <recommendedName>
        <fullName evidence="3">methylated-DNA--[protein]-cysteine S-methyltransferase</fullName>
        <ecNumber evidence="3">2.1.1.63</ecNumber>
    </recommendedName>
</protein>
<dbReference type="InterPro" id="IPR014048">
    <property type="entry name" value="MethylDNA_cys_MeTrfase_DNA-bd"/>
</dbReference>
<organism evidence="10 11">
    <name type="scientific">Halopseudomonas yangmingensis</name>
    <dbReference type="NCBI Taxonomy" id="1720063"/>
    <lineage>
        <taxon>Bacteria</taxon>
        <taxon>Pseudomonadati</taxon>
        <taxon>Pseudomonadota</taxon>
        <taxon>Gammaproteobacteria</taxon>
        <taxon>Pseudomonadales</taxon>
        <taxon>Pseudomonadaceae</taxon>
        <taxon>Halopseudomonas</taxon>
    </lineage>
</organism>
<evidence type="ECO:0000256" key="8">
    <source>
        <dbReference type="ARBA" id="ARBA00049348"/>
    </source>
</evidence>
<dbReference type="Gene3D" id="1.10.10.10">
    <property type="entry name" value="Winged helix-like DNA-binding domain superfamily/Winged helix DNA-binding domain"/>
    <property type="match status" value="1"/>
</dbReference>
<evidence type="ECO:0000256" key="6">
    <source>
        <dbReference type="ARBA" id="ARBA00022763"/>
    </source>
</evidence>
<gene>
    <name evidence="10" type="ORF">SAMN05216217_101410</name>
</gene>
<keyword evidence="7" id="KW-0234">DNA repair</keyword>
<dbReference type="InterPro" id="IPR001497">
    <property type="entry name" value="MethylDNA_cys_MeTrfase_AS"/>
</dbReference>